<dbReference type="Gene3D" id="1.10.150.130">
    <property type="match status" value="1"/>
</dbReference>
<protein>
    <submittedName>
        <fullName evidence="4">Phage integrase SAM-like domain-containing protein</fullName>
    </submittedName>
</protein>
<evidence type="ECO:0000313" key="4">
    <source>
        <dbReference type="EMBL" id="MDA3614745.1"/>
    </source>
</evidence>
<keyword evidence="2" id="KW-0233">DNA recombination</keyword>
<sequence length="321" mass="36683">MRTGKILTPKKDKYKKGSVYNYVKRRIAIVEYEAETGVICLEDICPEWADEFILFLMEQKQYCKNTIATHIAGVKAVLNILYKKGISEYNGTGIGTSKELTTAVFSSIEDLQVLLNTDFGDREALSRVRYVYVMHCFLGLRFSDLRKFLRDPKTYLRHHGNSQFVELKTQKNGEVVVIPIADVVKQILDIFGYDFNGLFTYQHYNKSIREMAEIAGLTNKIECTRTKAGVRQDYIMRKCDMMSSHTARRTFATNAMLSKDFNMTAIMKITGHRTVNSFERYVRCNVLESAINVAGNAFFKIPLVVNPVLLNDNDLIKIEGA</sequence>
<feature type="domain" description="Phage integrase SAM-like" evidence="3">
    <location>
        <begin position="11"/>
        <end position="90"/>
    </location>
</feature>
<accession>A0ABT4UIZ8</accession>
<evidence type="ECO:0000259" key="3">
    <source>
        <dbReference type="Pfam" id="PF13102"/>
    </source>
</evidence>
<name>A0ABT4UIZ8_9BACT</name>
<dbReference type="Gene3D" id="1.10.443.10">
    <property type="entry name" value="Intergrase catalytic core"/>
    <property type="match status" value="1"/>
</dbReference>
<dbReference type="InterPro" id="IPR013762">
    <property type="entry name" value="Integrase-like_cat_sf"/>
</dbReference>
<dbReference type="SUPFAM" id="SSF56349">
    <property type="entry name" value="DNA breaking-rejoining enzymes"/>
    <property type="match status" value="1"/>
</dbReference>
<keyword evidence="1" id="KW-0238">DNA-binding</keyword>
<gene>
    <name evidence="4" type="ORF">O3P16_07990</name>
</gene>
<dbReference type="Proteomes" id="UP001210231">
    <property type="component" value="Unassembled WGS sequence"/>
</dbReference>
<evidence type="ECO:0000313" key="5">
    <source>
        <dbReference type="Proteomes" id="UP001210231"/>
    </source>
</evidence>
<comment type="caution">
    <text evidence="4">The sequence shown here is derived from an EMBL/GenBank/DDBJ whole genome shotgun (WGS) entry which is preliminary data.</text>
</comment>
<proteinExistence type="predicted"/>
<dbReference type="InterPro" id="IPR010998">
    <property type="entry name" value="Integrase_recombinase_N"/>
</dbReference>
<dbReference type="InterPro" id="IPR025269">
    <property type="entry name" value="SAM-like_dom"/>
</dbReference>
<dbReference type="InterPro" id="IPR011010">
    <property type="entry name" value="DNA_brk_join_enz"/>
</dbReference>
<dbReference type="EMBL" id="JAQGEF010000007">
    <property type="protein sequence ID" value="MDA3614745.1"/>
    <property type="molecule type" value="Genomic_DNA"/>
</dbReference>
<organism evidence="4 5">
    <name type="scientific">Polluticaenibacter yanchengensis</name>
    <dbReference type="NCBI Taxonomy" id="3014562"/>
    <lineage>
        <taxon>Bacteria</taxon>
        <taxon>Pseudomonadati</taxon>
        <taxon>Bacteroidota</taxon>
        <taxon>Chitinophagia</taxon>
        <taxon>Chitinophagales</taxon>
        <taxon>Chitinophagaceae</taxon>
        <taxon>Polluticaenibacter</taxon>
    </lineage>
</organism>
<evidence type="ECO:0000256" key="1">
    <source>
        <dbReference type="ARBA" id="ARBA00023125"/>
    </source>
</evidence>
<reference evidence="4 5" key="1">
    <citation type="submission" date="2022-12" db="EMBL/GenBank/DDBJ databases">
        <title>Chitinophagaceae gen. sp. nov., a new member of the family Chitinophagaceae, isolated from soil in a chemical factory.</title>
        <authorList>
            <person name="Ke Z."/>
        </authorList>
    </citation>
    <scope>NUCLEOTIDE SEQUENCE [LARGE SCALE GENOMIC DNA]</scope>
    <source>
        <strain evidence="4 5">LY-5</strain>
    </source>
</reference>
<dbReference type="Pfam" id="PF13102">
    <property type="entry name" value="Phage_int_SAM_5"/>
    <property type="match status" value="1"/>
</dbReference>
<evidence type="ECO:0000256" key="2">
    <source>
        <dbReference type="ARBA" id="ARBA00023172"/>
    </source>
</evidence>
<keyword evidence="5" id="KW-1185">Reference proteome</keyword>